<evidence type="ECO:0000256" key="4">
    <source>
        <dbReference type="ARBA" id="ARBA00023239"/>
    </source>
</evidence>
<protein>
    <recommendedName>
        <fullName evidence="2 6">Histidine ammonia-lyase</fullName>
        <shortName evidence="6">Histidase</shortName>
        <ecNumber evidence="2 6">4.3.1.3</ecNumber>
    </recommendedName>
</protein>
<evidence type="ECO:0000256" key="7">
    <source>
        <dbReference type="RuleBase" id="RU003954"/>
    </source>
</evidence>
<dbReference type="NCBIfam" id="NF006871">
    <property type="entry name" value="PRK09367.1"/>
    <property type="match status" value="1"/>
</dbReference>
<dbReference type="GO" id="GO:0019556">
    <property type="term" value="P:L-histidine catabolic process to glutamate and formamide"/>
    <property type="evidence" value="ECO:0007669"/>
    <property type="project" value="UniProtKB-UniPathway"/>
</dbReference>
<evidence type="ECO:0000256" key="5">
    <source>
        <dbReference type="ARBA" id="ARBA00049269"/>
    </source>
</evidence>
<evidence type="ECO:0000256" key="9">
    <source>
        <dbReference type="RuleBase" id="RU004480"/>
    </source>
</evidence>
<dbReference type="GO" id="GO:0019557">
    <property type="term" value="P:L-histidine catabolic process to glutamate and formate"/>
    <property type="evidence" value="ECO:0007669"/>
    <property type="project" value="UniProtKB-UniPathway"/>
</dbReference>
<proteinExistence type="inferred from homology"/>
<dbReference type="AlphaFoldDB" id="E0SM85"/>
<dbReference type="GO" id="GO:0005737">
    <property type="term" value="C:cytoplasm"/>
    <property type="evidence" value="ECO:0007669"/>
    <property type="project" value="UniProtKB-SubCell"/>
</dbReference>
<evidence type="ECO:0000256" key="6">
    <source>
        <dbReference type="HAMAP-Rule" id="MF_00229"/>
    </source>
</evidence>
<sequence length="543" mass="57598">MRTGWIMEKHQPDFFSSTCLYRIRYMSQTRSYCLTPGAVDLATLRAIYQGNVTLTLAEQARAAVTAAQETVQRIVRQDRVVYGINTGFGKLAQTRIPADRLAELQRNLVLSHSVGIGDLLPDDVLRLVMATKVVSLARGHSGVRLQVIDTLLALFNAGVMPCIPEKGSVGASGDLAPLAHLSLLLLGEGPARVDGVLIPAAEGLARAGVEPLVLGPKEGLALLNGTQVSTALALRGLFEAEKVFAAGLVAGALSLEAIKGSVKPFDARIHQARGQQGQMAVAAAVSTLLTDSEILQSHANCGRVQDPYSIRCVPQVMGACLDNLQHAARVLCIEANAASDNPLVFPETDEVISGGNFHAEPVAFAADIIALAVAEIGAISERRMALLLDSTLSGLPPFLVNDGGVNSGFMIAQVTAAALASENKSLAHPGSVDSLPTSANQEDHVSMATYAARRLGSMCFNTATVVGIEAMAAAQGIDFHRPLKSSPLLERELAQVREQVAFLDHDRLMATDIDLMRQWASRERWPSVITALLPSYAADPASV</sequence>
<comment type="similarity">
    <text evidence="6 7">Belongs to the PAL/histidase family.</text>
</comment>
<evidence type="ECO:0000256" key="8">
    <source>
        <dbReference type="RuleBase" id="RU004479"/>
    </source>
</evidence>
<dbReference type="SUPFAM" id="SSF48557">
    <property type="entry name" value="L-aspartase-like"/>
    <property type="match status" value="1"/>
</dbReference>
<gene>
    <name evidence="6 10" type="primary">hutH</name>
    <name evidence="10" type="ordered locus">Dda3937_01661</name>
</gene>
<keyword evidence="3 6" id="KW-0369">Histidine metabolism</keyword>
<evidence type="ECO:0000313" key="11">
    <source>
        <dbReference type="Proteomes" id="UP000006859"/>
    </source>
</evidence>
<name>E0SM85_DICD3</name>
<keyword evidence="6" id="KW-0963">Cytoplasm</keyword>
<dbReference type="EMBL" id="CP002038">
    <property type="protein sequence ID" value="ADM99420.1"/>
    <property type="molecule type" value="Genomic_DNA"/>
</dbReference>
<comment type="catalytic activity">
    <reaction evidence="5 6 8">
        <text>L-histidine = trans-urocanate + NH4(+)</text>
        <dbReference type="Rhea" id="RHEA:21232"/>
        <dbReference type="ChEBI" id="CHEBI:17771"/>
        <dbReference type="ChEBI" id="CHEBI:28938"/>
        <dbReference type="ChEBI" id="CHEBI:57595"/>
        <dbReference type="EC" id="4.3.1.3"/>
    </reaction>
</comment>
<dbReference type="GO" id="GO:0004397">
    <property type="term" value="F:histidine ammonia-lyase activity"/>
    <property type="evidence" value="ECO:0007669"/>
    <property type="project" value="UniProtKB-UniRule"/>
</dbReference>
<dbReference type="PANTHER" id="PTHR10362">
    <property type="entry name" value="HISTIDINE AMMONIA-LYASE"/>
    <property type="match status" value="1"/>
</dbReference>
<dbReference type="KEGG" id="ddd:Dda3937_01661"/>
<dbReference type="UniPathway" id="UPA00379">
    <property type="reaction ID" value="UER00549"/>
</dbReference>
<dbReference type="eggNOG" id="COG2986">
    <property type="taxonomic scope" value="Bacteria"/>
</dbReference>
<accession>E0SM85</accession>
<dbReference type="InterPro" id="IPR001106">
    <property type="entry name" value="Aromatic_Lyase"/>
</dbReference>
<dbReference type="Proteomes" id="UP000006859">
    <property type="component" value="Chromosome"/>
</dbReference>
<reference evidence="10 11" key="1">
    <citation type="journal article" date="2011" name="J. Bacteriol.">
        <title>Genome sequence of the plant-pathogenic bacterium Dickeya dadantii 3937.</title>
        <authorList>
            <person name="Glasner J.D."/>
            <person name="Yang C.H."/>
            <person name="Reverchon S."/>
            <person name="Hugouvieux-Cotte-Pattat N."/>
            <person name="Condemine G."/>
            <person name="Bohin J.P."/>
            <person name="Van Gijsegem F."/>
            <person name="Yang S."/>
            <person name="Franza T."/>
            <person name="Expert D."/>
            <person name="Plunkett G. III"/>
            <person name="San Francisco M.J."/>
            <person name="Charkowski A.O."/>
            <person name="Py B."/>
            <person name="Bell K."/>
            <person name="Rauscher L."/>
            <person name="Rodriguez-Palenzuela P."/>
            <person name="Toussaint A."/>
            <person name="Holeva M.C."/>
            <person name="He S.Y."/>
            <person name="Douet V."/>
            <person name="Boccara M."/>
            <person name="Blanco C."/>
            <person name="Toth I."/>
            <person name="Anderson B.D."/>
            <person name="Biehl B.S."/>
            <person name="Mau B."/>
            <person name="Flynn S.M."/>
            <person name="Barras F."/>
            <person name="Lindeberg M."/>
            <person name="Birch P.R."/>
            <person name="Tsuyumu S."/>
            <person name="Shi X."/>
            <person name="Hibbing M."/>
            <person name="Yap M.N."/>
            <person name="Carpentier M."/>
            <person name="Dassa E."/>
            <person name="Umehara M."/>
            <person name="Kim J.F."/>
            <person name="Rusch M."/>
            <person name="Soni P."/>
            <person name="Mayhew G.F."/>
            <person name="Fouts D.E."/>
            <person name="Gill S.R."/>
            <person name="Blattner F.R."/>
            <person name="Keen N.T."/>
            <person name="Perna N.T."/>
        </authorList>
    </citation>
    <scope>NUCLEOTIDE SEQUENCE [LARGE SCALE GENOMIC DNA]</scope>
    <source>
        <strain evidence="10 11">3937</strain>
    </source>
</reference>
<feature type="modified residue" description="2,3-didehydroalanine (Ser)" evidence="6">
    <location>
        <position position="172"/>
    </location>
</feature>
<comment type="subcellular location">
    <subcellularLocation>
        <location evidence="6 9">Cytoplasm</location>
    </subcellularLocation>
</comment>
<dbReference type="CDD" id="cd00332">
    <property type="entry name" value="PAL-HAL"/>
    <property type="match status" value="1"/>
</dbReference>
<keyword evidence="11" id="KW-1185">Reference proteome</keyword>
<dbReference type="HAMAP" id="MF_00229">
    <property type="entry name" value="His_ammonia_lyase"/>
    <property type="match status" value="1"/>
</dbReference>
<dbReference type="Pfam" id="PF00221">
    <property type="entry name" value="Lyase_aromatic"/>
    <property type="match status" value="1"/>
</dbReference>
<comment type="pathway">
    <text evidence="1 6 8">Amino-acid degradation; L-histidine degradation into L-glutamate; N-formimidoyl-L-glutamate from L-histidine: step 1/3.</text>
</comment>
<dbReference type="EC" id="4.3.1.3" evidence="2 6"/>
<organism evidence="10 11">
    <name type="scientific">Dickeya dadantii (strain 3937)</name>
    <name type="common">Erwinia chrysanthemi (strain 3937)</name>
    <dbReference type="NCBI Taxonomy" id="198628"/>
    <lineage>
        <taxon>Bacteria</taxon>
        <taxon>Pseudomonadati</taxon>
        <taxon>Pseudomonadota</taxon>
        <taxon>Gammaproteobacteria</taxon>
        <taxon>Enterobacterales</taxon>
        <taxon>Pectobacteriaceae</taxon>
        <taxon>Dickeya</taxon>
    </lineage>
</organism>
<dbReference type="STRING" id="198628.Dda3937_01661"/>
<evidence type="ECO:0000313" key="10">
    <source>
        <dbReference type="EMBL" id="ADM99420.1"/>
    </source>
</evidence>
<feature type="cross-link" description="5-imidazolinone (Ala-Gly)" evidence="6">
    <location>
        <begin position="171"/>
        <end position="173"/>
    </location>
</feature>
<evidence type="ECO:0000256" key="2">
    <source>
        <dbReference type="ARBA" id="ARBA00012994"/>
    </source>
</evidence>
<evidence type="ECO:0000256" key="3">
    <source>
        <dbReference type="ARBA" id="ARBA00022808"/>
    </source>
</evidence>
<dbReference type="HOGENOM" id="CLU_014801_4_0_6"/>
<dbReference type="FunFam" id="1.20.200.10:FF:000003">
    <property type="entry name" value="Histidine ammonia-lyase"/>
    <property type="match status" value="1"/>
</dbReference>
<evidence type="ECO:0000256" key="1">
    <source>
        <dbReference type="ARBA" id="ARBA00005113"/>
    </source>
</evidence>
<dbReference type="InterPro" id="IPR022313">
    <property type="entry name" value="Phe/His_NH3-lyase_AS"/>
</dbReference>
<dbReference type="InterPro" id="IPR005921">
    <property type="entry name" value="HutH"/>
</dbReference>
<keyword evidence="4 6" id="KW-0456">Lyase</keyword>
<dbReference type="PROSITE" id="PS00488">
    <property type="entry name" value="PAL_HISTIDASE"/>
    <property type="match status" value="1"/>
</dbReference>
<comment type="PTM">
    <text evidence="6">Contains an active site 4-methylidene-imidazol-5-one (MIO), which is formed autocatalytically by cyclization and dehydration of residues Ala-Ser-Gly.</text>
</comment>
<dbReference type="InterPro" id="IPR008948">
    <property type="entry name" value="L-Aspartase-like"/>
</dbReference>
<dbReference type="Gene3D" id="1.10.275.10">
    <property type="entry name" value="Fumarase/aspartase (N-terminal domain)"/>
    <property type="match status" value="1"/>
</dbReference>
<dbReference type="Gene3D" id="1.20.200.10">
    <property type="entry name" value="Fumarase/aspartase (Central domain)"/>
    <property type="match status" value="1"/>
</dbReference>
<dbReference type="InterPro" id="IPR024083">
    <property type="entry name" value="Fumarase/histidase_N"/>
</dbReference>
<dbReference type="FunFam" id="1.10.275.10:FF:000005">
    <property type="entry name" value="Histidine ammonia-lyase"/>
    <property type="match status" value="1"/>
</dbReference>
<dbReference type="NCBIfam" id="TIGR01225">
    <property type="entry name" value="hutH"/>
    <property type="match status" value="1"/>
</dbReference>